<dbReference type="AlphaFoldDB" id="A0A545AJP5"/>
<proteinExistence type="predicted"/>
<name>A0A545AJP5_9ACTN</name>
<dbReference type="EMBL" id="VIRS01000032">
    <property type="protein sequence ID" value="TQS40945.1"/>
    <property type="molecule type" value="Genomic_DNA"/>
</dbReference>
<accession>A0A545AJP5</accession>
<organism evidence="1 2">
    <name type="scientific">Cryptosporangium phraense</name>
    <dbReference type="NCBI Taxonomy" id="2593070"/>
    <lineage>
        <taxon>Bacteria</taxon>
        <taxon>Bacillati</taxon>
        <taxon>Actinomycetota</taxon>
        <taxon>Actinomycetes</taxon>
        <taxon>Cryptosporangiales</taxon>
        <taxon>Cryptosporangiaceae</taxon>
        <taxon>Cryptosporangium</taxon>
    </lineage>
</organism>
<protein>
    <submittedName>
        <fullName evidence="1">Uncharacterized protein</fullName>
    </submittedName>
</protein>
<evidence type="ECO:0000313" key="2">
    <source>
        <dbReference type="Proteomes" id="UP000317982"/>
    </source>
</evidence>
<evidence type="ECO:0000313" key="1">
    <source>
        <dbReference type="EMBL" id="TQS40945.1"/>
    </source>
</evidence>
<dbReference type="Proteomes" id="UP000317982">
    <property type="component" value="Unassembled WGS sequence"/>
</dbReference>
<keyword evidence="2" id="KW-1185">Reference proteome</keyword>
<dbReference type="RefSeq" id="WP_142708709.1">
    <property type="nucleotide sequence ID" value="NZ_VIRS01000032.1"/>
</dbReference>
<comment type="caution">
    <text evidence="1">The sequence shown here is derived from an EMBL/GenBank/DDBJ whole genome shotgun (WGS) entry which is preliminary data.</text>
</comment>
<dbReference type="OrthoDB" id="3297413at2"/>
<gene>
    <name evidence="1" type="ORF">FL583_32525</name>
</gene>
<dbReference type="InParanoid" id="A0A545AJP5"/>
<sequence>MTTNLIDAEALFVSVLQPSDLPTAEQVRDAIAAVLISCGGAEECARRLAAEFGEHPETAVARMQWAIQTLAA</sequence>
<reference evidence="1 2" key="1">
    <citation type="submission" date="2019-07" db="EMBL/GenBank/DDBJ databases">
        <title>Cryptosporangium phraense sp. nov., isolated from plant litter.</title>
        <authorList>
            <person name="Suriyachadkun C."/>
        </authorList>
    </citation>
    <scope>NUCLEOTIDE SEQUENCE [LARGE SCALE GENOMIC DNA]</scope>
    <source>
        <strain evidence="1 2">A-T 5661</strain>
    </source>
</reference>